<accession>A0A7M2WPW9</accession>
<proteinExistence type="predicted"/>
<dbReference type="Pfam" id="PF01527">
    <property type="entry name" value="HTH_Tnp_1"/>
    <property type="match status" value="1"/>
</dbReference>
<dbReference type="GO" id="GO:0006313">
    <property type="term" value="P:DNA transposition"/>
    <property type="evidence" value="ECO:0007669"/>
    <property type="project" value="InterPro"/>
</dbReference>
<dbReference type="GO" id="GO:0015074">
    <property type="term" value="P:DNA integration"/>
    <property type="evidence" value="ECO:0007669"/>
    <property type="project" value="InterPro"/>
</dbReference>
<dbReference type="GO" id="GO:0003677">
    <property type="term" value="F:DNA binding"/>
    <property type="evidence" value="ECO:0007669"/>
    <property type="project" value="InterPro"/>
</dbReference>
<dbReference type="Pfam" id="PF13333">
    <property type="entry name" value="rve_2"/>
    <property type="match status" value="1"/>
</dbReference>
<dbReference type="SUPFAM" id="SSF46689">
    <property type="entry name" value="Homeodomain-like"/>
    <property type="match status" value="1"/>
</dbReference>
<dbReference type="KEGG" id="hbs:IPV69_15775"/>
<dbReference type="InterPro" id="IPR025948">
    <property type="entry name" value="HTH-like_dom"/>
</dbReference>
<reference evidence="2 4" key="1">
    <citation type="submission" date="2020-10" db="EMBL/GenBank/DDBJ databases">
        <title>Wide distribution of Phycisphaera-like planctomycetes from WD2101 soil group in peatlands and genome analysis of the first cultivated representative.</title>
        <authorList>
            <person name="Dedysh S.N."/>
            <person name="Beletsky A.V."/>
            <person name="Ivanova A."/>
            <person name="Kulichevskaya I.S."/>
            <person name="Suzina N.E."/>
            <person name="Philippov D.A."/>
            <person name="Rakitin A.L."/>
            <person name="Mardanov A.V."/>
            <person name="Ravin N.V."/>
        </authorList>
    </citation>
    <scope>NUCLEOTIDE SEQUENCE [LARGE SCALE GENOMIC DNA]</scope>
    <source>
        <strain evidence="2 4">M1803</strain>
    </source>
</reference>
<dbReference type="GO" id="GO:0004803">
    <property type="term" value="F:transposase activity"/>
    <property type="evidence" value="ECO:0007669"/>
    <property type="project" value="InterPro"/>
</dbReference>
<evidence type="ECO:0000259" key="1">
    <source>
        <dbReference type="PROSITE" id="PS50994"/>
    </source>
</evidence>
<name>A0A7M2WPW9_9BACT</name>
<dbReference type="EMBL" id="CP063458">
    <property type="protein sequence ID" value="QOV87742.1"/>
    <property type="molecule type" value="Genomic_DNA"/>
</dbReference>
<dbReference type="Proteomes" id="UP000593765">
    <property type="component" value="Chromosome"/>
</dbReference>
<evidence type="ECO:0000313" key="3">
    <source>
        <dbReference type="EMBL" id="QOV87742.1"/>
    </source>
</evidence>
<dbReference type="Gene3D" id="1.10.10.60">
    <property type="entry name" value="Homeodomain-like"/>
    <property type="match status" value="1"/>
</dbReference>
<dbReference type="EMBL" id="CP063458">
    <property type="protein sequence ID" value="QOV87304.1"/>
    <property type="molecule type" value="Genomic_DNA"/>
</dbReference>
<feature type="domain" description="Integrase catalytic" evidence="1">
    <location>
        <begin position="213"/>
        <end position="375"/>
    </location>
</feature>
<dbReference type="KEGG" id="hbs:IPV69_13480"/>
<dbReference type="NCBIfam" id="NF033516">
    <property type="entry name" value="transpos_IS3"/>
    <property type="match status" value="1"/>
</dbReference>
<dbReference type="Pfam" id="PF13276">
    <property type="entry name" value="HTH_21"/>
    <property type="match status" value="1"/>
</dbReference>
<keyword evidence="4" id="KW-1185">Reference proteome</keyword>
<evidence type="ECO:0000313" key="4">
    <source>
        <dbReference type="Proteomes" id="UP000593765"/>
    </source>
</evidence>
<dbReference type="SUPFAM" id="SSF53098">
    <property type="entry name" value="Ribonuclease H-like"/>
    <property type="match status" value="1"/>
</dbReference>
<dbReference type="InterPro" id="IPR012337">
    <property type="entry name" value="RNaseH-like_sf"/>
</dbReference>
<protein>
    <submittedName>
        <fullName evidence="2">IS3 family transposase</fullName>
    </submittedName>
</protein>
<evidence type="ECO:0000313" key="2">
    <source>
        <dbReference type="EMBL" id="QOV87304.1"/>
    </source>
</evidence>
<dbReference type="Pfam" id="PF00665">
    <property type="entry name" value="rve"/>
    <property type="match status" value="1"/>
</dbReference>
<dbReference type="PROSITE" id="PS50994">
    <property type="entry name" value="INTEGRASE"/>
    <property type="match status" value="1"/>
</dbReference>
<organism evidence="2 4">
    <name type="scientific">Humisphaera borealis</name>
    <dbReference type="NCBI Taxonomy" id="2807512"/>
    <lineage>
        <taxon>Bacteria</taxon>
        <taxon>Pseudomonadati</taxon>
        <taxon>Planctomycetota</taxon>
        <taxon>Phycisphaerae</taxon>
        <taxon>Tepidisphaerales</taxon>
        <taxon>Tepidisphaeraceae</taxon>
        <taxon>Humisphaera</taxon>
    </lineage>
</organism>
<dbReference type="InterPro" id="IPR048020">
    <property type="entry name" value="Transpos_IS3"/>
</dbReference>
<dbReference type="PANTHER" id="PTHR46889:SF4">
    <property type="entry name" value="TRANSPOSASE INSO FOR INSERTION SEQUENCE ELEMENT IS911B-RELATED"/>
    <property type="match status" value="1"/>
</dbReference>
<gene>
    <name evidence="2" type="ORF">IPV69_13480</name>
    <name evidence="3" type="ORF">IPV69_15775</name>
</gene>
<dbReference type="InterPro" id="IPR002514">
    <property type="entry name" value="Transposase_8"/>
</dbReference>
<dbReference type="Gene3D" id="3.30.420.10">
    <property type="entry name" value="Ribonuclease H-like superfamily/Ribonuclease H"/>
    <property type="match status" value="1"/>
</dbReference>
<dbReference type="PANTHER" id="PTHR46889">
    <property type="entry name" value="TRANSPOSASE INSF FOR INSERTION SEQUENCE IS3B-RELATED"/>
    <property type="match status" value="1"/>
</dbReference>
<dbReference type="InterPro" id="IPR036397">
    <property type="entry name" value="RNaseH_sf"/>
</dbReference>
<dbReference type="InterPro" id="IPR050900">
    <property type="entry name" value="Transposase_IS3/IS150/IS904"/>
</dbReference>
<sequence length="376" mass="43067">MRRRKFTREFKLGAVKLVHQQGRSVMQAAKDLGVDPKCIREWIEKYTADPDSASPAAMAKELQQLRTENARLRMEREILKKAGVLCQPAGVRFAFIASTLDDYPLAACCRVLSVTRSGFYAWRCRADSERQRRRQELLVRIRDVHEANRQVYGSPRIYQVLKSEGQSVCENTVAAIMKQAQIRAKGRRRFVPRTTDSGHGQPVATNVLDRQFAAEGPDRKWVADITYIETAEGWLYLAGVLDLYSRKIVGWSMTQHMRTELVAEALQMAIAQRQPCKGLLHHSDRGVQYASEDYQHLLQSHGMVVSMSDPGECWDNATMESFWSTLKSELMEGTRYATRAEARQSIFEYIEVFYNRKRLHSTLGYQSPESFEASRS</sequence>
<dbReference type="InterPro" id="IPR009057">
    <property type="entry name" value="Homeodomain-like_sf"/>
</dbReference>
<dbReference type="AlphaFoldDB" id="A0A7M2WPW9"/>
<dbReference type="InterPro" id="IPR001584">
    <property type="entry name" value="Integrase_cat-core"/>
</dbReference>